<proteinExistence type="predicted"/>
<dbReference type="Gene3D" id="2.40.360.20">
    <property type="match status" value="1"/>
</dbReference>
<comment type="caution">
    <text evidence="1">The sequence shown here is derived from an EMBL/GenBank/DDBJ whole genome shotgun (WGS) entry which is preliminary data.</text>
</comment>
<protein>
    <submittedName>
        <fullName evidence="1">Uncharacterized protein</fullName>
    </submittedName>
</protein>
<accession>A0A8J6T3L6</accession>
<dbReference type="AlphaFoldDB" id="A0A8J6T3L6"/>
<evidence type="ECO:0000313" key="2">
    <source>
        <dbReference type="Proteomes" id="UP000650524"/>
    </source>
</evidence>
<dbReference type="EMBL" id="JACNJD010000247">
    <property type="protein sequence ID" value="MBC8177950.1"/>
    <property type="molecule type" value="Genomic_DNA"/>
</dbReference>
<sequence>MRQEKICRNGSLILVMVLLGSMSMVGAPSKAYGDPVLGKIIELQAADKEALAILGKGVVGKALPAKPVVDTARLMPLNEGKWTYRVLAGDHKGTNQEDIIARPKHDESGKSWRRVVGKKYIDYYRVRNGGKIEMASEVDLVEDVITTYTPQFPVIFNGMRPGAQSEVETDIKVYDLHDPTDEKYKGHLKIVYTYVGAYEVIVPAGKYQTILIKSSYTGKVGPASVKDVGYMFYAEGVGIVAAVERSHVTAFLFYDKKTKTSKVLVHK</sequence>
<reference evidence="1 2" key="1">
    <citation type="submission" date="2020-08" db="EMBL/GenBank/DDBJ databases">
        <title>Bridging the membrane lipid divide: bacteria of the FCB group superphylum have the potential to synthesize archaeal ether lipids.</title>
        <authorList>
            <person name="Villanueva L."/>
            <person name="Von Meijenfeldt F.A.B."/>
            <person name="Westbye A.B."/>
            <person name="Yadav S."/>
            <person name="Hopmans E.C."/>
            <person name="Dutilh B.E."/>
            <person name="Sinninghe Damste J.S."/>
        </authorList>
    </citation>
    <scope>NUCLEOTIDE SEQUENCE [LARGE SCALE GENOMIC DNA]</scope>
    <source>
        <strain evidence="1">NIOZ-UU27</strain>
    </source>
</reference>
<name>A0A8J6T3L6_9DELT</name>
<evidence type="ECO:0000313" key="1">
    <source>
        <dbReference type="EMBL" id="MBC8177950.1"/>
    </source>
</evidence>
<dbReference type="Proteomes" id="UP000650524">
    <property type="component" value="Unassembled WGS sequence"/>
</dbReference>
<organism evidence="1 2">
    <name type="scientific">Candidatus Desulfacyla euxinica</name>
    <dbReference type="NCBI Taxonomy" id="2841693"/>
    <lineage>
        <taxon>Bacteria</taxon>
        <taxon>Deltaproteobacteria</taxon>
        <taxon>Candidatus Desulfacyla</taxon>
    </lineage>
</organism>
<gene>
    <name evidence="1" type="ORF">H8E19_11150</name>
</gene>